<evidence type="ECO:0000256" key="1">
    <source>
        <dbReference type="ARBA" id="ARBA00001585"/>
    </source>
</evidence>
<dbReference type="Pfam" id="PF00560">
    <property type="entry name" value="LRR_1"/>
    <property type="match status" value="4"/>
</dbReference>
<evidence type="ECO:0000256" key="7">
    <source>
        <dbReference type="ARBA" id="ARBA00022614"/>
    </source>
</evidence>
<comment type="catalytic activity">
    <reaction evidence="1 16">
        <text>Release of N-terminal proline from a peptide.</text>
        <dbReference type="EC" id="3.4.11.5"/>
    </reaction>
</comment>
<feature type="chain" id="PRO_5029491354" description="Proline iminopeptidase" evidence="18">
    <location>
        <begin position="22"/>
        <end position="466"/>
    </location>
</feature>
<protein>
    <recommendedName>
        <fullName evidence="16">Proline iminopeptidase</fullName>
        <ecNumber evidence="16">3.4.11.5</ecNumber>
    </recommendedName>
</protein>
<evidence type="ECO:0000256" key="10">
    <source>
        <dbReference type="ARBA" id="ARBA00022729"/>
    </source>
</evidence>
<dbReference type="GO" id="GO:0006508">
    <property type="term" value="P:proteolysis"/>
    <property type="evidence" value="ECO:0007669"/>
    <property type="project" value="UniProtKB-KW"/>
</dbReference>
<evidence type="ECO:0000256" key="13">
    <source>
        <dbReference type="ARBA" id="ARBA00022989"/>
    </source>
</evidence>
<evidence type="ECO:0000256" key="6">
    <source>
        <dbReference type="ARBA" id="ARBA00022490"/>
    </source>
</evidence>
<evidence type="ECO:0000256" key="15">
    <source>
        <dbReference type="ARBA" id="ARBA00023180"/>
    </source>
</evidence>
<evidence type="ECO:0000313" key="20">
    <source>
        <dbReference type="EMBL" id="KAF6136785.1"/>
    </source>
</evidence>
<dbReference type="PRINTS" id="PR00019">
    <property type="entry name" value="LEURICHRPT"/>
</dbReference>
<organism evidence="20 21">
    <name type="scientific">Kingdonia uniflora</name>
    <dbReference type="NCBI Taxonomy" id="39325"/>
    <lineage>
        <taxon>Eukaryota</taxon>
        <taxon>Viridiplantae</taxon>
        <taxon>Streptophyta</taxon>
        <taxon>Embryophyta</taxon>
        <taxon>Tracheophyta</taxon>
        <taxon>Spermatophyta</taxon>
        <taxon>Magnoliopsida</taxon>
        <taxon>Ranunculales</taxon>
        <taxon>Circaeasteraceae</taxon>
        <taxon>Kingdonia</taxon>
    </lineage>
</organism>
<comment type="caution">
    <text evidence="20">The sequence shown here is derived from an EMBL/GenBank/DDBJ whole genome shotgun (WGS) entry which is preliminary data.</text>
</comment>
<keyword evidence="8 16" id="KW-0645">Protease</keyword>
<evidence type="ECO:0000256" key="2">
    <source>
        <dbReference type="ARBA" id="ARBA00004167"/>
    </source>
</evidence>
<keyword evidence="6" id="KW-0963">Cytoplasm</keyword>
<evidence type="ECO:0000256" key="8">
    <source>
        <dbReference type="ARBA" id="ARBA00022670"/>
    </source>
</evidence>
<keyword evidence="9 17" id="KW-0812">Transmembrane</keyword>
<keyword evidence="12 16" id="KW-0378">Hydrolase</keyword>
<feature type="domain" description="AB hydrolase-1" evidence="19">
    <location>
        <begin position="336"/>
        <end position="457"/>
    </location>
</feature>
<dbReference type="InterPro" id="IPR002410">
    <property type="entry name" value="Peptidase_S33"/>
</dbReference>
<feature type="signal peptide" evidence="18">
    <location>
        <begin position="1"/>
        <end position="21"/>
    </location>
</feature>
<evidence type="ECO:0000256" key="18">
    <source>
        <dbReference type="SAM" id="SignalP"/>
    </source>
</evidence>
<name>A0A7J7L2E3_9MAGN</name>
<evidence type="ECO:0000256" key="12">
    <source>
        <dbReference type="ARBA" id="ARBA00022801"/>
    </source>
</evidence>
<keyword evidence="7" id="KW-0433">Leucine-rich repeat</keyword>
<dbReference type="Proteomes" id="UP000541444">
    <property type="component" value="Unassembled WGS sequence"/>
</dbReference>
<comment type="subcellular location">
    <subcellularLocation>
        <location evidence="3">Cytoplasm</location>
    </subcellularLocation>
    <subcellularLocation>
        <location evidence="2">Membrane</location>
        <topology evidence="2">Single-pass membrane protein</topology>
    </subcellularLocation>
</comment>
<evidence type="ECO:0000256" key="14">
    <source>
        <dbReference type="ARBA" id="ARBA00023136"/>
    </source>
</evidence>
<keyword evidence="13 17" id="KW-1133">Transmembrane helix</keyword>
<dbReference type="Pfam" id="PF00561">
    <property type="entry name" value="Abhydrolase_1"/>
    <property type="match status" value="1"/>
</dbReference>
<comment type="similarity">
    <text evidence="4 16">Belongs to the peptidase S33 family.</text>
</comment>
<keyword evidence="21" id="KW-1185">Reference proteome</keyword>
<dbReference type="PANTHER" id="PTHR43722">
    <property type="entry name" value="PROLINE IMINOPEPTIDASE"/>
    <property type="match status" value="1"/>
</dbReference>
<keyword evidence="15" id="KW-0325">Glycoprotein</keyword>
<dbReference type="SUPFAM" id="SSF53474">
    <property type="entry name" value="alpha/beta-Hydrolases"/>
    <property type="match status" value="1"/>
</dbReference>
<evidence type="ECO:0000256" key="11">
    <source>
        <dbReference type="ARBA" id="ARBA00022737"/>
    </source>
</evidence>
<evidence type="ECO:0000259" key="19">
    <source>
        <dbReference type="Pfam" id="PF00561"/>
    </source>
</evidence>
<dbReference type="PROSITE" id="PS51450">
    <property type="entry name" value="LRR"/>
    <property type="match status" value="1"/>
</dbReference>
<feature type="transmembrane region" description="Helical" evidence="17">
    <location>
        <begin position="224"/>
        <end position="250"/>
    </location>
</feature>
<gene>
    <name evidence="20" type="ORF">GIB67_020107</name>
</gene>
<dbReference type="InterPro" id="IPR005944">
    <property type="entry name" value="Pro_iminopeptidase"/>
</dbReference>
<reference evidence="20 21" key="1">
    <citation type="journal article" date="2020" name="IScience">
        <title>Genome Sequencing of the Endangered Kingdonia uniflora (Circaeasteraceae, Ranunculales) Reveals Potential Mechanisms of Evolutionary Specialization.</title>
        <authorList>
            <person name="Sun Y."/>
            <person name="Deng T."/>
            <person name="Zhang A."/>
            <person name="Moore M.J."/>
            <person name="Landis J.B."/>
            <person name="Lin N."/>
            <person name="Zhang H."/>
            <person name="Zhang X."/>
            <person name="Huang J."/>
            <person name="Zhang X."/>
            <person name="Sun H."/>
            <person name="Wang H."/>
        </authorList>
    </citation>
    <scope>NUCLEOTIDE SEQUENCE [LARGE SCALE GENOMIC DNA]</scope>
    <source>
        <strain evidence="20">TB1705</strain>
        <tissue evidence="20">Leaf</tissue>
    </source>
</reference>
<dbReference type="Gene3D" id="3.80.10.10">
    <property type="entry name" value="Ribonuclease Inhibitor"/>
    <property type="match status" value="1"/>
</dbReference>
<dbReference type="Gene3D" id="3.40.50.1820">
    <property type="entry name" value="alpha/beta hydrolase"/>
    <property type="match status" value="1"/>
</dbReference>
<dbReference type="InterPro" id="IPR000073">
    <property type="entry name" value="AB_hydrolase_1"/>
</dbReference>
<proteinExistence type="inferred from homology"/>
<dbReference type="GO" id="GO:0016020">
    <property type="term" value="C:membrane"/>
    <property type="evidence" value="ECO:0007669"/>
    <property type="project" value="UniProtKB-SubCell"/>
</dbReference>
<dbReference type="PRINTS" id="PR00793">
    <property type="entry name" value="PROAMNOPTASE"/>
</dbReference>
<accession>A0A7J7L2E3</accession>
<dbReference type="InterPro" id="IPR029058">
    <property type="entry name" value="AB_hydrolase_fold"/>
</dbReference>
<dbReference type="InterPro" id="IPR001611">
    <property type="entry name" value="Leu-rich_rpt"/>
</dbReference>
<sequence length="466" mass="50725">MGILVILLLLTCAYLPNPTTADPEDESCLTNLKQTLEDPKNTLRNWTKTTFANPCNGFTSYLTGATCNNGRIYKLSLANLNLKGSISPYLSNCTNLQSLDLSSNSITGPIPPDLQFLLNLAVLNLSSNRLSGAIPPQLALCAYLNVIDLSDNVLTGMIPQELGMLARLSSFDVSDNKLEGLIPSSITNRSGSLLLGRFNATSFEGNKDLYGYPLGGLKRGGLSVMAIVGIGLGSGLVSLVLSFSAVCVWLRVSERKLSNEEGKISQWKGQNGGRNNLAICVKSPGGEQSSLALVMENLELKNSLYADIEPYKSGFLKVSDIHTIYWEQSGNPQGHPVVFLHGGPGGGTSPTNRRFFDPEFYRIILFDQRGAGKSIPHACLEENTTWDLIGDIEKLRELLDIPEWQVFGGSWGSTLALTYSQSHPEKVTGMVLRGIFLLRKKELDWFYEGGAAAIFPDGTFLLVIFC</sequence>
<evidence type="ECO:0000256" key="9">
    <source>
        <dbReference type="ARBA" id="ARBA00022692"/>
    </source>
</evidence>
<evidence type="ECO:0000256" key="16">
    <source>
        <dbReference type="RuleBase" id="RU003421"/>
    </source>
</evidence>
<keyword evidence="5 16" id="KW-0031">Aminopeptidase</keyword>
<keyword evidence="14 17" id="KW-0472">Membrane</keyword>
<dbReference type="GO" id="GO:0005737">
    <property type="term" value="C:cytoplasm"/>
    <property type="evidence" value="ECO:0007669"/>
    <property type="project" value="UniProtKB-SubCell"/>
</dbReference>
<evidence type="ECO:0000256" key="4">
    <source>
        <dbReference type="ARBA" id="ARBA00010088"/>
    </source>
</evidence>
<dbReference type="NCBIfam" id="TIGR01249">
    <property type="entry name" value="pro_imino_pep_1"/>
    <property type="match status" value="1"/>
</dbReference>
<evidence type="ECO:0000313" key="21">
    <source>
        <dbReference type="Proteomes" id="UP000541444"/>
    </source>
</evidence>
<dbReference type="AlphaFoldDB" id="A0A7J7L2E3"/>
<evidence type="ECO:0000256" key="17">
    <source>
        <dbReference type="SAM" id="Phobius"/>
    </source>
</evidence>
<dbReference type="GO" id="GO:0004177">
    <property type="term" value="F:aminopeptidase activity"/>
    <property type="evidence" value="ECO:0007669"/>
    <property type="project" value="UniProtKB-KW"/>
</dbReference>
<dbReference type="EMBL" id="JACGCM010002681">
    <property type="protein sequence ID" value="KAF6136785.1"/>
    <property type="molecule type" value="Genomic_DNA"/>
</dbReference>
<dbReference type="EC" id="3.4.11.5" evidence="16"/>
<keyword evidence="11" id="KW-0677">Repeat</keyword>
<evidence type="ECO:0000256" key="5">
    <source>
        <dbReference type="ARBA" id="ARBA00022438"/>
    </source>
</evidence>
<dbReference type="PANTHER" id="PTHR43722:SF1">
    <property type="entry name" value="PROLINE IMINOPEPTIDASE"/>
    <property type="match status" value="1"/>
</dbReference>
<evidence type="ECO:0000256" key="3">
    <source>
        <dbReference type="ARBA" id="ARBA00004496"/>
    </source>
</evidence>
<keyword evidence="10 18" id="KW-0732">Signal</keyword>
<dbReference type="OrthoDB" id="676979at2759"/>
<dbReference type="InterPro" id="IPR032675">
    <property type="entry name" value="LRR_dom_sf"/>
</dbReference>
<dbReference type="FunFam" id="3.80.10.10:FF:000275">
    <property type="entry name" value="Leucine-rich repeat receptor-like protein kinase"/>
    <property type="match status" value="1"/>
</dbReference>
<dbReference type="SUPFAM" id="SSF52058">
    <property type="entry name" value="L domain-like"/>
    <property type="match status" value="1"/>
</dbReference>